<comment type="caution">
    <text evidence="2">The sequence shown here is derived from an EMBL/GenBank/DDBJ whole genome shotgun (WGS) entry which is preliminary data.</text>
</comment>
<organism evidence="2 3">
    <name type="scientific">Candidatus Falkowbacteria bacterium RIFOXYC2_FULL_48_21</name>
    <dbReference type="NCBI Taxonomy" id="1798005"/>
    <lineage>
        <taxon>Bacteria</taxon>
        <taxon>Candidatus Falkowiibacteriota</taxon>
    </lineage>
</organism>
<dbReference type="Proteomes" id="UP000178656">
    <property type="component" value="Unassembled WGS sequence"/>
</dbReference>
<dbReference type="Gene3D" id="1.10.10.580">
    <property type="entry name" value="Structural maintenance of chromosome 1. Chain E"/>
    <property type="match status" value="1"/>
</dbReference>
<name>A0A1F5TGN7_9BACT</name>
<evidence type="ECO:0000313" key="3">
    <source>
        <dbReference type="Proteomes" id="UP000178656"/>
    </source>
</evidence>
<dbReference type="InterPro" id="IPR023093">
    <property type="entry name" value="ScpA-like_C"/>
</dbReference>
<sequence>MYEIKSEKFNGPLDLLLQLIEGEKLEITEISIAQVTDQFLAYIEKMEEKNPEELADFLFVAARLLLLKSKAILPEIDEEGDLDDLEKQLKLYKEFVEASKKINALILEKRFTFSRERPPFKTDVEFSPPPELKTLVMQAAMLAVLRRLDPLVKIPRQIMERTISLQQKILEIKDFLAKQTKFGFRSLIESAKTKTEVIMNFLALLELVKQRHLKLKQTKNFDDIMIEKL</sequence>
<dbReference type="EMBL" id="MFGM01000010">
    <property type="protein sequence ID" value="OGF38023.1"/>
    <property type="molecule type" value="Genomic_DNA"/>
</dbReference>
<gene>
    <name evidence="2" type="ORF">A2482_02880</name>
</gene>
<dbReference type="Pfam" id="PF02616">
    <property type="entry name" value="SMC_ScpA"/>
    <property type="match status" value="1"/>
</dbReference>
<dbReference type="PANTHER" id="PTHR33969:SF2">
    <property type="entry name" value="SEGREGATION AND CONDENSATION PROTEIN A"/>
    <property type="match status" value="1"/>
</dbReference>
<protein>
    <recommendedName>
        <fullName evidence="1">Segregation and condensation protein A</fullName>
    </recommendedName>
</protein>
<dbReference type="AlphaFoldDB" id="A0A1F5TGN7"/>
<evidence type="ECO:0000256" key="1">
    <source>
        <dbReference type="ARBA" id="ARBA00044777"/>
    </source>
</evidence>
<accession>A0A1F5TGN7</accession>
<proteinExistence type="predicted"/>
<dbReference type="Gene3D" id="6.10.250.2410">
    <property type="match status" value="1"/>
</dbReference>
<reference evidence="2 3" key="1">
    <citation type="journal article" date="2016" name="Nat. Commun.">
        <title>Thousands of microbial genomes shed light on interconnected biogeochemical processes in an aquifer system.</title>
        <authorList>
            <person name="Anantharaman K."/>
            <person name="Brown C.T."/>
            <person name="Hug L.A."/>
            <person name="Sharon I."/>
            <person name="Castelle C.J."/>
            <person name="Probst A.J."/>
            <person name="Thomas B.C."/>
            <person name="Singh A."/>
            <person name="Wilkins M.J."/>
            <person name="Karaoz U."/>
            <person name="Brodie E.L."/>
            <person name="Williams K.H."/>
            <person name="Hubbard S.S."/>
            <person name="Banfield J.F."/>
        </authorList>
    </citation>
    <scope>NUCLEOTIDE SEQUENCE [LARGE SCALE GENOMIC DNA]</scope>
</reference>
<evidence type="ECO:0000313" key="2">
    <source>
        <dbReference type="EMBL" id="OGF38023.1"/>
    </source>
</evidence>
<dbReference type="PANTHER" id="PTHR33969">
    <property type="entry name" value="SEGREGATION AND CONDENSATION PROTEIN A"/>
    <property type="match status" value="1"/>
</dbReference>
<dbReference type="InterPro" id="IPR003768">
    <property type="entry name" value="ScpA"/>
</dbReference>